<evidence type="ECO:0000256" key="6">
    <source>
        <dbReference type="SAM" id="Coils"/>
    </source>
</evidence>
<evidence type="ECO:0000256" key="2">
    <source>
        <dbReference type="ARBA" id="ARBA00012438"/>
    </source>
</evidence>
<dbReference type="Pfam" id="PF00512">
    <property type="entry name" value="HisKA"/>
    <property type="match status" value="1"/>
</dbReference>
<feature type="domain" description="PAC" evidence="10">
    <location>
        <begin position="1058"/>
        <end position="1108"/>
    </location>
</feature>
<dbReference type="SMART" id="SM00091">
    <property type="entry name" value="PAS"/>
    <property type="match status" value="6"/>
</dbReference>
<feature type="domain" description="Histidine kinase" evidence="8">
    <location>
        <begin position="1390"/>
        <end position="1604"/>
    </location>
</feature>
<evidence type="ECO:0000259" key="10">
    <source>
        <dbReference type="PROSITE" id="PS50113"/>
    </source>
</evidence>
<dbReference type="CDD" id="cd00082">
    <property type="entry name" value="HisKA"/>
    <property type="match status" value="1"/>
</dbReference>
<dbReference type="PROSITE" id="PS50109">
    <property type="entry name" value="HIS_KIN"/>
    <property type="match status" value="1"/>
</dbReference>
<dbReference type="EMBL" id="QKZK01000006">
    <property type="protein sequence ID" value="PZX18657.1"/>
    <property type="molecule type" value="Genomic_DNA"/>
</dbReference>
<dbReference type="InterPro" id="IPR005467">
    <property type="entry name" value="His_kinase_dom"/>
</dbReference>
<evidence type="ECO:0000259" key="8">
    <source>
        <dbReference type="PROSITE" id="PS50109"/>
    </source>
</evidence>
<evidence type="ECO:0000256" key="1">
    <source>
        <dbReference type="ARBA" id="ARBA00000085"/>
    </source>
</evidence>
<dbReference type="EC" id="2.7.13.3" evidence="2"/>
<evidence type="ECO:0000256" key="3">
    <source>
        <dbReference type="ARBA" id="ARBA00022553"/>
    </source>
</evidence>
<keyword evidence="12" id="KW-1185">Reference proteome</keyword>
<dbReference type="SMART" id="SM00387">
    <property type="entry name" value="HATPase_c"/>
    <property type="match status" value="1"/>
</dbReference>
<feature type="domain" description="PAS" evidence="9">
    <location>
        <begin position="861"/>
        <end position="908"/>
    </location>
</feature>
<gene>
    <name evidence="11" type="ORF">LX69_01050</name>
</gene>
<proteinExistence type="predicted"/>
<dbReference type="PROSITE" id="PS50113">
    <property type="entry name" value="PAC"/>
    <property type="match status" value="4"/>
</dbReference>
<dbReference type="InterPro" id="IPR036097">
    <property type="entry name" value="HisK_dim/P_sf"/>
</dbReference>
<dbReference type="GO" id="GO:0006355">
    <property type="term" value="P:regulation of DNA-templated transcription"/>
    <property type="evidence" value="ECO:0007669"/>
    <property type="project" value="InterPro"/>
</dbReference>
<keyword evidence="6" id="KW-0175">Coiled coil</keyword>
<feature type="domain" description="PAC" evidence="10">
    <location>
        <begin position="1308"/>
        <end position="1361"/>
    </location>
</feature>
<dbReference type="PRINTS" id="PR00344">
    <property type="entry name" value="BCTRLSENSOR"/>
</dbReference>
<dbReference type="SMART" id="SM00086">
    <property type="entry name" value="PAC"/>
    <property type="match status" value="6"/>
</dbReference>
<dbReference type="PROSITE" id="PS50112">
    <property type="entry name" value="PAS"/>
    <property type="match status" value="5"/>
</dbReference>
<keyword evidence="4" id="KW-0808">Transferase</keyword>
<dbReference type="InterPro" id="IPR000700">
    <property type="entry name" value="PAS-assoc_C"/>
</dbReference>
<keyword evidence="7" id="KW-1133">Transmembrane helix</keyword>
<accession>A0A2W7NKP0</accession>
<keyword evidence="7" id="KW-0812">Transmembrane</keyword>
<dbReference type="InterPro" id="IPR003661">
    <property type="entry name" value="HisK_dim/P_dom"/>
</dbReference>
<feature type="coiled-coil region" evidence="6">
    <location>
        <begin position="1352"/>
        <end position="1383"/>
    </location>
</feature>
<dbReference type="SUPFAM" id="SSF55785">
    <property type="entry name" value="PYP-like sensor domain (PAS domain)"/>
    <property type="match status" value="7"/>
</dbReference>
<evidence type="ECO:0000256" key="4">
    <source>
        <dbReference type="ARBA" id="ARBA00022679"/>
    </source>
</evidence>
<dbReference type="Gene3D" id="3.30.565.10">
    <property type="entry name" value="Histidine kinase-like ATPase, C-terminal domain"/>
    <property type="match status" value="1"/>
</dbReference>
<dbReference type="InterPro" id="IPR004358">
    <property type="entry name" value="Sig_transdc_His_kin-like_C"/>
</dbReference>
<dbReference type="SMART" id="SM00065">
    <property type="entry name" value="GAF"/>
    <property type="match status" value="1"/>
</dbReference>
<dbReference type="PANTHER" id="PTHR43304">
    <property type="entry name" value="PHYTOCHROME-LIKE PROTEIN CPH1"/>
    <property type="match status" value="1"/>
</dbReference>
<dbReference type="GO" id="GO:0000155">
    <property type="term" value="F:phosphorelay sensor kinase activity"/>
    <property type="evidence" value="ECO:0007669"/>
    <property type="project" value="InterPro"/>
</dbReference>
<organism evidence="11 12">
    <name type="scientific">Breznakibacter xylanolyticus</name>
    <dbReference type="NCBI Taxonomy" id="990"/>
    <lineage>
        <taxon>Bacteria</taxon>
        <taxon>Pseudomonadati</taxon>
        <taxon>Bacteroidota</taxon>
        <taxon>Bacteroidia</taxon>
        <taxon>Marinilabiliales</taxon>
        <taxon>Marinilabiliaceae</taxon>
        <taxon>Breznakibacter</taxon>
    </lineage>
</organism>
<keyword evidence="7" id="KW-0472">Membrane</keyword>
<evidence type="ECO:0000313" key="12">
    <source>
        <dbReference type="Proteomes" id="UP000249239"/>
    </source>
</evidence>
<dbReference type="Pfam" id="PF13188">
    <property type="entry name" value="PAS_8"/>
    <property type="match status" value="1"/>
</dbReference>
<dbReference type="InterPro" id="IPR013767">
    <property type="entry name" value="PAS_fold"/>
</dbReference>
<dbReference type="InterPro" id="IPR003018">
    <property type="entry name" value="GAF"/>
</dbReference>
<dbReference type="Gene3D" id="3.30.450.20">
    <property type="entry name" value="PAS domain"/>
    <property type="match status" value="7"/>
</dbReference>
<feature type="transmembrane region" description="Helical" evidence="7">
    <location>
        <begin position="271"/>
        <end position="291"/>
    </location>
</feature>
<feature type="domain" description="PAS" evidence="9">
    <location>
        <begin position="986"/>
        <end position="1056"/>
    </location>
</feature>
<reference evidence="11 12" key="1">
    <citation type="submission" date="2018-06" db="EMBL/GenBank/DDBJ databases">
        <title>Genomic Encyclopedia of Archaeal and Bacterial Type Strains, Phase II (KMG-II): from individual species to whole genera.</title>
        <authorList>
            <person name="Goeker M."/>
        </authorList>
    </citation>
    <scope>NUCLEOTIDE SEQUENCE [LARGE SCALE GENOMIC DNA]</scope>
    <source>
        <strain evidence="11 12">DSM 6779</strain>
    </source>
</reference>
<dbReference type="SUPFAM" id="SSF47384">
    <property type="entry name" value="Homodimeric domain of signal transducing histidine kinase"/>
    <property type="match status" value="1"/>
</dbReference>
<feature type="domain" description="PAS" evidence="9">
    <location>
        <begin position="461"/>
        <end position="508"/>
    </location>
</feature>
<dbReference type="InterPro" id="IPR052162">
    <property type="entry name" value="Sensor_kinase/Photoreceptor"/>
</dbReference>
<keyword evidence="3" id="KW-0597">Phosphoprotein</keyword>
<dbReference type="SUPFAM" id="SSF55874">
    <property type="entry name" value="ATPase domain of HSP90 chaperone/DNA topoisomerase II/histidine kinase"/>
    <property type="match status" value="1"/>
</dbReference>
<dbReference type="InterPro" id="IPR000014">
    <property type="entry name" value="PAS"/>
</dbReference>
<dbReference type="InterPro" id="IPR003594">
    <property type="entry name" value="HATPase_dom"/>
</dbReference>
<dbReference type="InterPro" id="IPR036890">
    <property type="entry name" value="HATPase_C_sf"/>
</dbReference>
<dbReference type="CDD" id="cd00130">
    <property type="entry name" value="PAS"/>
    <property type="match status" value="5"/>
</dbReference>
<feature type="domain" description="PAS" evidence="9">
    <location>
        <begin position="311"/>
        <end position="379"/>
    </location>
</feature>
<comment type="catalytic activity">
    <reaction evidence="1">
        <text>ATP + protein L-histidine = ADP + protein N-phospho-L-histidine.</text>
        <dbReference type="EC" id="2.7.13.3"/>
    </reaction>
</comment>
<dbReference type="Gene3D" id="1.10.287.130">
    <property type="match status" value="1"/>
</dbReference>
<dbReference type="InterPro" id="IPR029016">
    <property type="entry name" value="GAF-like_dom_sf"/>
</dbReference>
<dbReference type="FunFam" id="3.30.565.10:FF:000006">
    <property type="entry name" value="Sensor histidine kinase WalK"/>
    <property type="match status" value="1"/>
</dbReference>
<dbReference type="Pfam" id="PF00989">
    <property type="entry name" value="PAS"/>
    <property type="match status" value="3"/>
</dbReference>
<dbReference type="Pfam" id="PF02518">
    <property type="entry name" value="HATPase_c"/>
    <property type="match status" value="1"/>
</dbReference>
<dbReference type="SMART" id="SM00388">
    <property type="entry name" value="HisKA"/>
    <property type="match status" value="1"/>
</dbReference>
<dbReference type="Gene3D" id="3.30.450.40">
    <property type="match status" value="1"/>
</dbReference>
<evidence type="ECO:0000256" key="7">
    <source>
        <dbReference type="SAM" id="Phobius"/>
    </source>
</evidence>
<comment type="caution">
    <text evidence="11">The sequence shown here is derived from an EMBL/GenBank/DDBJ whole genome shotgun (WGS) entry which is preliminary data.</text>
</comment>
<dbReference type="Proteomes" id="UP000249239">
    <property type="component" value="Unassembled WGS sequence"/>
</dbReference>
<evidence type="ECO:0000313" key="11">
    <source>
        <dbReference type="EMBL" id="PZX18657.1"/>
    </source>
</evidence>
<dbReference type="PANTHER" id="PTHR43304:SF1">
    <property type="entry name" value="PAC DOMAIN-CONTAINING PROTEIN"/>
    <property type="match status" value="1"/>
</dbReference>
<dbReference type="InterPro" id="IPR035965">
    <property type="entry name" value="PAS-like_dom_sf"/>
</dbReference>
<dbReference type="SUPFAM" id="SSF55781">
    <property type="entry name" value="GAF domain-like"/>
    <property type="match status" value="1"/>
</dbReference>
<feature type="domain" description="PAC" evidence="10">
    <location>
        <begin position="513"/>
        <end position="563"/>
    </location>
</feature>
<protein>
    <recommendedName>
        <fullName evidence="2">histidine kinase</fullName>
        <ecNumber evidence="2">2.7.13.3</ecNumber>
    </recommendedName>
</protein>
<dbReference type="NCBIfam" id="TIGR00229">
    <property type="entry name" value="sensory_box"/>
    <property type="match status" value="5"/>
</dbReference>
<name>A0A2W7NKP0_9BACT</name>
<keyword evidence="5" id="KW-0418">Kinase</keyword>
<dbReference type="InterPro" id="IPR001610">
    <property type="entry name" value="PAC"/>
</dbReference>
<sequence length="1607" mass="182787">MSVGFGLMALLTLTVVGYSYYSIQKGLNDAIDTKLDDLKTINDFKTTQINDWLNERLADARHFSTSPLYADAICLALNGTRSTPDMVLKISDRNEMIRSLRGFSDVQIVSWQHQLMYSTDNTFRSLHDHLLPMVDSCLRSSRILLTHLVVPSAKSFICTLSPITTSDGQTCAVMVFYINPETYIYPTLGFKPSDMKGLTSALVDLDLIDDVDSLNNHPYYRAIAHGDGQYFGADLHGDDIMAFYRPLGNAPWVVVSSLLVRQIRNEFYKEYAPIFFIQMLMLGMVLFFVWWQMLRSKQREISRLAAFRQAVLESAGHAIITTDTSGIITSINKAGETLLGYAADELIGKSSPLLFHVHDELMDSAARLSRVYHRTIEPGFDVFVDEARQGLVKTHEWHYVKNDGSTVPVNLTVSSLLDSKGNVTGYMGVAVDLTEVKNAEQKFSHFYNLSPDMVGISRLSDGTFMDVNPAFCTILGYNYDEIIGHSSLAMGIWVCPDERKELLRLVNEKGYVQNFEFQLAAKNGDRLAALFSARRFIYRGEECLLFVVRDITERKKAEEEAQHNRKRLDSLLRVLQHPCDNVSTFLDDTLNEAIAITQSQIGYIYYYDDDRQVFNLNSWSRNVMPECTIADPATCYELDKTGLWGEVVRQQKPILINDFAAHNPLKKGYPPGHVPLRNFLSIPVWGNDHIVAVIGVANKEGDYSHDDILQLTLLMDTAWKVVEKQKSQQALADSEQKYRKLFENMTSGLVLHRMIYNRDKQPVDFQFMEINPAASQILEIDAAATKGRLFNEVFVQDRNREWLNRLGNVDVSGQTLQFIDFNGIVNKYIEWNLFRYMDGYVVAVMNDVTSRVMAERELKLSEEKLKLIYEMVPDAIGLSRLSDGVILDANPSYTHLTGYSPEEYVNKSTNELDLWVNLYQRDALVDILRRDGELKDYVIDMRIKDGSVLNCIFSFKLIRYNDEDCILFVIHDMTAIRLAEKALRDEQTFINTLLDSVPGLVYLYDEAGRLIRWNRKFVSGTGYPEEELENKTIRSWFDDKNWAIVEKVLGFVFSEGSGEVEAYLTLKDGTQRLYYFSASAGIIGGRSYIAGIALDITEKKMANESLRQVEQRFQNIYNLSPDMVGITRQSDGKIMSINPATTILTGYSMDECMGHTSVELNWWANADDRDEMLRRLKTTGEVSHFETGMRVKDGSLLTCVFNARPLLFNNEECLLFVVHDITELKRKEELLRIHRDRLQKAQTVGHIGYSEWEIGSPYFWASVEAKRIFGYEPVEGFIPVAEVVGCFADEVARLKMARQALLEEGKAFDIEYRITPADGSGSRYIHSIQDVEYNEAGEPIKIVDVFQDITERKKIELEILHINENLEKTVEERTDQLAKANRDLEAFAYSVSHDLRAPIRHIDGFFKLLFNQISQPSPTIVNYAEKINAASQRMSAMIDELLAFSRLGRKALLMTRVDLNEVVKEIIDQLSPDIATRLVHWQIDDLPVVMGDRSLLKTAIENLIGNSVKYTRQREEAVIVIGQPEPKVNMQGLFVRDNGVGFDMAYRDKLFGVFQRLHTNEEFEGTGIGLANVKQIVTRHGGEIEAMGKVDEGAEFRIYLPSGVDVL</sequence>
<evidence type="ECO:0000259" key="9">
    <source>
        <dbReference type="PROSITE" id="PS50112"/>
    </source>
</evidence>
<feature type="domain" description="PAC" evidence="10">
    <location>
        <begin position="393"/>
        <end position="445"/>
    </location>
</feature>
<feature type="domain" description="PAS" evidence="9">
    <location>
        <begin position="1129"/>
        <end position="1183"/>
    </location>
</feature>
<dbReference type="Pfam" id="PF13185">
    <property type="entry name" value="GAF_2"/>
    <property type="match status" value="1"/>
</dbReference>
<dbReference type="Pfam" id="PF13426">
    <property type="entry name" value="PAS_9"/>
    <property type="match status" value="2"/>
</dbReference>
<evidence type="ECO:0000256" key="5">
    <source>
        <dbReference type="ARBA" id="ARBA00022777"/>
    </source>
</evidence>